<name>A0A0W0ZYB6_9GAMM</name>
<comment type="caution">
    <text evidence="3">The sequence shown here is derived from an EMBL/GenBank/DDBJ whole genome shotgun (WGS) entry which is preliminary data.</text>
</comment>
<dbReference type="Proteomes" id="UP000054693">
    <property type="component" value="Unassembled WGS sequence"/>
</dbReference>
<dbReference type="AlphaFoldDB" id="A0A0W0ZYB6"/>
<dbReference type="STRING" id="40335.Ltuc_1929"/>
<evidence type="ECO:0000259" key="2">
    <source>
        <dbReference type="Pfam" id="PF22035"/>
    </source>
</evidence>
<keyword evidence="4" id="KW-1185">Reference proteome</keyword>
<gene>
    <name evidence="3" type="ORF">Ltuc_1929</name>
</gene>
<evidence type="ECO:0000256" key="1">
    <source>
        <dbReference type="SAM" id="MobiDB-lite"/>
    </source>
</evidence>
<evidence type="ECO:0000313" key="3">
    <source>
        <dbReference type="EMBL" id="KTD74082.1"/>
    </source>
</evidence>
<protein>
    <recommendedName>
        <fullName evidence="2">Lpg0393-like VPS9-like domain-containing protein</fullName>
    </recommendedName>
</protein>
<reference evidence="3 4" key="1">
    <citation type="submission" date="2015-11" db="EMBL/GenBank/DDBJ databases">
        <title>Genomic analysis of 38 Legionella species identifies large and diverse effector repertoires.</title>
        <authorList>
            <person name="Burstein D."/>
            <person name="Amaro F."/>
            <person name="Zusman T."/>
            <person name="Lifshitz Z."/>
            <person name="Cohen O."/>
            <person name="Gilbert J.A."/>
            <person name="Pupko T."/>
            <person name="Shuman H.A."/>
            <person name="Segal G."/>
        </authorList>
    </citation>
    <scope>NUCLEOTIDE SEQUENCE [LARGE SCALE GENOMIC DNA]</scope>
    <source>
        <strain evidence="3 4">ATCC 49180</strain>
    </source>
</reference>
<dbReference type="PATRIC" id="fig|40335.7.peg.2053"/>
<organism evidence="3 4">
    <name type="scientific">Legionella tucsonensis</name>
    <dbReference type="NCBI Taxonomy" id="40335"/>
    <lineage>
        <taxon>Bacteria</taxon>
        <taxon>Pseudomonadati</taxon>
        <taxon>Pseudomonadota</taxon>
        <taxon>Gammaproteobacteria</taxon>
        <taxon>Legionellales</taxon>
        <taxon>Legionellaceae</taxon>
        <taxon>Legionella</taxon>
    </lineage>
</organism>
<feature type="domain" description="Lpg0393-like VPS9-like" evidence="2">
    <location>
        <begin position="154"/>
        <end position="239"/>
    </location>
</feature>
<feature type="region of interest" description="Disordered" evidence="1">
    <location>
        <begin position="451"/>
        <end position="476"/>
    </location>
</feature>
<accession>A0A0W0ZYB6</accession>
<dbReference type="InterPro" id="IPR054178">
    <property type="entry name" value="Lpg0393-like_VPS9"/>
</dbReference>
<proteinExistence type="predicted"/>
<sequence>MIKREQEMLEQLAKTLTDQLSKEARIDLVFSALFELDKIQKGQTIQLSKVQLVEVNSEVTTPIVLNQIAAAVETDNADIKVVRSIITQIMRAPEAFGLSRKMRSFFLPYAETFIASKGEMIDHETDLVLLYQRDWMTRKVLSIEDLGANAEDAQIFVDALRTGNYAITSKFARWVAKKYSDVKLNPEHNFIGAEDIFPLVAYELVQTDIRAADMASIMYMYDHTTEDNQYTASLMFSGVQTSLNRQSALQRAHAKDSPSQILTRMRTEHKDFLKKENPVRSLIKEGISYDPEIDSVDLKEHYKENQITAFAKRNRDSITTNLIILNIKGASPEDINTLLAIKKYIIQYINYTEANPPEKPQQTYINRLKAAEEMLEILQKGGTIKDDIIPGIKTQASIIANSKPGLRELGFLGWLHSLTDNHKPQTCIETYETLKAIDSIVASKVSEISKENPIKQMNQNSPPGDKLSNTHAIQYP</sequence>
<dbReference type="Pfam" id="PF22035">
    <property type="entry name" value="Lpg0393_VPS9"/>
    <property type="match status" value="1"/>
</dbReference>
<feature type="compositionally biased region" description="Polar residues" evidence="1">
    <location>
        <begin position="455"/>
        <end position="476"/>
    </location>
</feature>
<evidence type="ECO:0000313" key="4">
    <source>
        <dbReference type="Proteomes" id="UP000054693"/>
    </source>
</evidence>
<dbReference type="EMBL" id="LNZA01000001">
    <property type="protein sequence ID" value="KTD74082.1"/>
    <property type="molecule type" value="Genomic_DNA"/>
</dbReference>